<dbReference type="InterPro" id="IPR045116">
    <property type="entry name" value="Clp1/Grc3"/>
</dbReference>
<evidence type="ECO:0000313" key="11">
    <source>
        <dbReference type="EMBL" id="HHP67481.1"/>
    </source>
</evidence>
<comment type="caution">
    <text evidence="11">The sequence shown here is derived from an EMBL/GenBank/DDBJ whole genome shotgun (WGS) entry which is preliminary data.</text>
</comment>
<evidence type="ECO:0000256" key="7">
    <source>
        <dbReference type="ARBA" id="ARBA00024737"/>
    </source>
</evidence>
<keyword evidence="6" id="KW-0067">ATP-binding</keyword>
<dbReference type="GO" id="GO:0006396">
    <property type="term" value="P:RNA processing"/>
    <property type="evidence" value="ECO:0007669"/>
    <property type="project" value="InterPro"/>
</dbReference>
<evidence type="ECO:0000259" key="10">
    <source>
        <dbReference type="Pfam" id="PF16575"/>
    </source>
</evidence>
<keyword evidence="3" id="KW-0808">Transferase</keyword>
<dbReference type="InterPro" id="IPR027417">
    <property type="entry name" value="P-loop_NTPase"/>
</dbReference>
<reference evidence="11" key="1">
    <citation type="journal article" date="2020" name="mSystems">
        <title>Genome- and Community-Level Interaction Insights into Carbon Utilization and Element Cycling Functions of Hydrothermarchaeota in Hydrothermal Sediment.</title>
        <authorList>
            <person name="Zhou Z."/>
            <person name="Liu Y."/>
            <person name="Xu W."/>
            <person name="Pan J."/>
            <person name="Luo Z.H."/>
            <person name="Li M."/>
        </authorList>
    </citation>
    <scope>NUCLEOTIDE SEQUENCE [LARGE SCALE GENOMIC DNA]</scope>
    <source>
        <strain evidence="11">SpSt-110</strain>
    </source>
</reference>
<name>A0A7J3XY29_9CREN</name>
<evidence type="ECO:0000256" key="5">
    <source>
        <dbReference type="ARBA" id="ARBA00022777"/>
    </source>
</evidence>
<dbReference type="GO" id="GO:0051734">
    <property type="term" value="F:ATP-dependent polynucleotide 5'-hydroxyl-kinase activity"/>
    <property type="evidence" value="ECO:0007669"/>
    <property type="project" value="UniProtKB-EC"/>
</dbReference>
<dbReference type="InterPro" id="IPR032319">
    <property type="entry name" value="CLP1_P"/>
</dbReference>
<dbReference type="AlphaFoldDB" id="A0A7J3XY29"/>
<dbReference type="EMBL" id="DRYK01000026">
    <property type="protein sequence ID" value="HHP67481.1"/>
    <property type="molecule type" value="Genomic_DNA"/>
</dbReference>
<comment type="cofactor">
    <cofactor evidence="1">
        <name>a divalent metal cation</name>
        <dbReference type="ChEBI" id="CHEBI:60240"/>
    </cofactor>
</comment>
<keyword evidence="5" id="KW-0418">Kinase</keyword>
<dbReference type="EC" id="2.7.1.78" evidence="2"/>
<sequence length="430" mass="47669">MSPTPSLKLSRGEGVKVFGPMTLMLKSGSIEILGKKVRVGERIIVHKLKSYPVIALEDSEIDLTMVNEAQIKRLEEDEAYFKWVEVAEEIAGTGGRIVVVLGEVDSGKSSFTTLVLNKALEAGLKPALVDADVGQADVSPPGYVSLAYPDEQVLWNRSLKPVRMLFIGDIKPQKRSDAIIASVKRLVETALSDGRSPVVVDTDGWIKDVGAVLYKFRLVAEVKPDFLVYTGGADTCFKLFEKMGVRYRLLASPAVKKTRDRSERREYRSDRYREFFANAPLVKLSIDELLILDIPVLQGLKTSLGDERVVYSSLVAGKYFVVAKGDARRVYEDLSSTLGRDKVVVYPYGFERGLYVSLVDDSGLECPGLIERIDFSSNTLYVRTPCTGIKPRLIKGSSIRLTEDFHEEYINKSAWEPPGQDHTVTPAPPG</sequence>
<comment type="catalytic activity">
    <reaction evidence="8">
        <text>a 5'-end dephospho-ribonucleoside-RNA + ATP = a 5'-end 5'-phospho-ribonucleoside-RNA + ADP + H(+)</text>
        <dbReference type="Rhea" id="RHEA:54580"/>
        <dbReference type="Rhea" id="RHEA-COMP:13936"/>
        <dbReference type="Rhea" id="RHEA-COMP:15179"/>
        <dbReference type="ChEBI" id="CHEBI:15378"/>
        <dbReference type="ChEBI" id="CHEBI:30616"/>
        <dbReference type="ChEBI" id="CHEBI:138282"/>
        <dbReference type="ChEBI" id="CHEBI:138284"/>
        <dbReference type="ChEBI" id="CHEBI:456216"/>
        <dbReference type="EC" id="2.7.1.78"/>
    </reaction>
</comment>
<dbReference type="Pfam" id="PF16575">
    <property type="entry name" value="CLP1_P"/>
    <property type="match status" value="1"/>
</dbReference>
<organism evidence="11">
    <name type="scientific">Thermogladius calderae</name>
    <dbReference type="NCBI Taxonomy" id="1200300"/>
    <lineage>
        <taxon>Archaea</taxon>
        <taxon>Thermoproteota</taxon>
        <taxon>Thermoprotei</taxon>
        <taxon>Desulfurococcales</taxon>
        <taxon>Desulfurococcaceae</taxon>
        <taxon>Thermogladius</taxon>
    </lineage>
</organism>
<accession>A0A7J3XY29</accession>
<protein>
    <recommendedName>
        <fullName evidence="2">polynucleotide 5'-hydroxyl-kinase</fullName>
        <ecNumber evidence="2">2.7.1.78</ecNumber>
    </recommendedName>
</protein>
<dbReference type="PANTHER" id="PTHR12755:SF3">
    <property type="entry name" value="POLYNUCLEOTIDE 5'-HYDROXYL-KINASE NOL9"/>
    <property type="match status" value="1"/>
</dbReference>
<comment type="function">
    <text evidence="7">Polynucleotide kinase that can phosphorylate the 5'-hydroxyl groups of both single-stranded RNA (ssRNA) and single-stranded DNA (ssDNA). Exhibits a strong preference for ssRNA.</text>
</comment>
<dbReference type="SUPFAM" id="SSF52540">
    <property type="entry name" value="P-loop containing nucleoside triphosphate hydrolases"/>
    <property type="match status" value="1"/>
</dbReference>
<dbReference type="GO" id="GO:0005524">
    <property type="term" value="F:ATP binding"/>
    <property type="evidence" value="ECO:0007669"/>
    <property type="project" value="UniProtKB-KW"/>
</dbReference>
<feature type="domain" description="Clp1 P-loop" evidence="10">
    <location>
        <begin position="102"/>
        <end position="277"/>
    </location>
</feature>
<keyword evidence="4" id="KW-0547">Nucleotide-binding</keyword>
<evidence type="ECO:0000256" key="3">
    <source>
        <dbReference type="ARBA" id="ARBA00022679"/>
    </source>
</evidence>
<evidence type="ECO:0000256" key="6">
    <source>
        <dbReference type="ARBA" id="ARBA00022840"/>
    </source>
</evidence>
<evidence type="ECO:0000256" key="9">
    <source>
        <dbReference type="ARBA" id="ARBA00044673"/>
    </source>
</evidence>
<comment type="catalytic activity">
    <reaction evidence="9">
        <text>a 5'-end dephospho-2'-deoxyribonucleoside-DNA + ATP = a 5'-end 5'-phospho-2'-deoxyribonucleoside-DNA + ADP + H(+)</text>
        <dbReference type="Rhea" id="RHEA:15669"/>
        <dbReference type="Rhea" id="RHEA-COMP:13180"/>
        <dbReference type="Rhea" id="RHEA-COMP:13184"/>
        <dbReference type="ChEBI" id="CHEBI:15378"/>
        <dbReference type="ChEBI" id="CHEBI:30616"/>
        <dbReference type="ChEBI" id="CHEBI:136412"/>
        <dbReference type="ChEBI" id="CHEBI:136416"/>
        <dbReference type="ChEBI" id="CHEBI:456216"/>
        <dbReference type="EC" id="2.7.1.78"/>
    </reaction>
</comment>
<evidence type="ECO:0000256" key="2">
    <source>
        <dbReference type="ARBA" id="ARBA00012157"/>
    </source>
</evidence>
<evidence type="ECO:0000256" key="1">
    <source>
        <dbReference type="ARBA" id="ARBA00001968"/>
    </source>
</evidence>
<dbReference type="Gene3D" id="3.40.50.300">
    <property type="entry name" value="P-loop containing nucleotide triphosphate hydrolases"/>
    <property type="match status" value="1"/>
</dbReference>
<proteinExistence type="predicted"/>
<evidence type="ECO:0000256" key="4">
    <source>
        <dbReference type="ARBA" id="ARBA00022741"/>
    </source>
</evidence>
<gene>
    <name evidence="11" type="ORF">ENM60_01605</name>
</gene>
<evidence type="ECO:0000256" key="8">
    <source>
        <dbReference type="ARBA" id="ARBA00044641"/>
    </source>
</evidence>
<dbReference type="PANTHER" id="PTHR12755">
    <property type="entry name" value="CLEAVAGE/POLYADENYLATION FACTOR IA SUBUNIT CLP1P"/>
    <property type="match status" value="1"/>
</dbReference>